<dbReference type="EMBL" id="CP001142">
    <property type="protein sequence ID" value="ACI65592.1"/>
    <property type="molecule type" value="Genomic_DNA"/>
</dbReference>
<dbReference type="eggNOG" id="KOG1216">
    <property type="taxonomic scope" value="Eukaryota"/>
</dbReference>
<feature type="region of interest" description="Disordered" evidence="1">
    <location>
        <begin position="455"/>
        <end position="474"/>
    </location>
</feature>
<dbReference type="RefSeq" id="XP_002186122.1">
    <property type="nucleotide sequence ID" value="XM_002186086.1"/>
</dbReference>
<keyword evidence="2" id="KW-1133">Transmembrane helix</keyword>
<proteinExistence type="predicted"/>
<feature type="transmembrane region" description="Helical" evidence="2">
    <location>
        <begin position="248"/>
        <end position="270"/>
    </location>
</feature>
<feature type="compositionally biased region" description="Low complexity" evidence="1">
    <location>
        <begin position="497"/>
        <end position="512"/>
    </location>
</feature>
<feature type="compositionally biased region" description="Polar residues" evidence="1">
    <location>
        <begin position="513"/>
        <end position="557"/>
    </location>
</feature>
<accession>B5Y551</accession>
<reference evidence="4" key="2">
    <citation type="submission" date="2008-08" db="EMBL/GenBank/DDBJ databases">
        <authorList>
            <consortium name="Diatom Consortium"/>
            <person name="Grigoriev I."/>
            <person name="Grimwood J."/>
            <person name="Kuo A."/>
            <person name="Otillar R.P."/>
            <person name="Salamov A."/>
            <person name="Detter J.C."/>
            <person name="Lindquist E."/>
            <person name="Shapiro H."/>
            <person name="Lucas S."/>
            <person name="Glavina del Rio T."/>
            <person name="Pitluck S."/>
            <person name="Rokhsar D."/>
            <person name="Bowler C."/>
        </authorList>
    </citation>
    <scope>GENOME REANNOTATION</scope>
    <source>
        <strain evidence="4">CCAP 1055/1</strain>
    </source>
</reference>
<feature type="compositionally biased region" description="Polar residues" evidence="1">
    <location>
        <begin position="413"/>
        <end position="439"/>
    </location>
</feature>
<feature type="region of interest" description="Disordered" evidence="1">
    <location>
        <begin position="483"/>
        <end position="863"/>
    </location>
</feature>
<evidence type="ECO:0000313" key="3">
    <source>
        <dbReference type="EMBL" id="ACI65592.1"/>
    </source>
</evidence>
<dbReference type="KEGG" id="pti:PHATR_54178"/>
<evidence type="ECO:0000313" key="4">
    <source>
        <dbReference type="Proteomes" id="UP000000759"/>
    </source>
</evidence>
<feature type="region of interest" description="Disordered" evidence="1">
    <location>
        <begin position="96"/>
        <end position="115"/>
    </location>
</feature>
<keyword evidence="2" id="KW-0812">Transmembrane</keyword>
<evidence type="ECO:0000256" key="2">
    <source>
        <dbReference type="SAM" id="Phobius"/>
    </source>
</evidence>
<keyword evidence="4" id="KW-1185">Reference proteome</keyword>
<protein>
    <submittedName>
        <fullName evidence="3">Glycoprotein</fullName>
    </submittedName>
</protein>
<feature type="compositionally biased region" description="Low complexity" evidence="1">
    <location>
        <begin position="333"/>
        <end position="351"/>
    </location>
</feature>
<evidence type="ECO:0000256" key="1">
    <source>
        <dbReference type="SAM" id="MobiDB-lite"/>
    </source>
</evidence>
<gene>
    <name evidence="3" type="ORF">PHATR_54178</name>
</gene>
<keyword evidence="2" id="KW-0472">Membrane</keyword>
<sequence>MTVSFNLGVTAFFTYPHPDDVETESLGFSERSMDEDMFHEAEKGADDIWALSNANEDEIRSGVGSFGNLAMKGFGALGNAEPLGEHENFFDMIVDNDNNGASGDPPDLAPSTGSDMAGRDVSQNTMFVANDGVKKLASAVDDVAKRLLETNNDSDDAPVASRPDLWNEISNSFRLESLNTSFNGSFANIASESLQESRNFVGAYWMGSDQHSAIIAHMATEAAKVAAKQTASGLTTAVLTTNSAGVSIFLKIIVGVSFFFFSAGIIFTGVSLRDRIGPEVVAQGLKIPTNLTEKLNKTLPSRPTRSPTMYPAETYFPTSSLGPSVQQVDSRFPSPSITSQPSISGVPTQSQSTTNNYTTLMPTPSTNPENNQVVGTNLPTVTMSPLGLQPTRLPTVRHSSAVEMGSLPPTGRLVSNSNSPSTLEPIATESTPMNPSNAPSDEAAEAIVPTTLPAMKPSSLPIGEKTLVPNARPNTVKTHVPAAFTSTVPSTSTPGENLLSNDNPNNTPSPSLQPNKSSPGEQSKSPSNLINTLSPSQRDQPISVPNAQDSRTPSIVTPSGSPNDSSSSSAPNAAANEPSSMPSQSPLQSPTENPSAAPDSGPSSSSAPNAAANEPSSTPSQSPLQSPTESPSAAPDSGPSSSSAPNAAANEPSSTPSQSPLQSPTESPSAAPDSGPSSSSAPNAAANEPSSTPSQSPLQSPTESPSAAPDSGPSSSSAPNAAANEPSSTPSQSPLQSPTESPSAAPDSGPSSSSAPNAAANEPSSTPSQSPLQSPTESPSAAPDSGPSSSSAPNAAANEPSSMPSQSPFQSPSESPSAAPDLGPSSSSAPNAAANEPSSTPSQSPLQSPSESPSAAPDSGPSS</sequence>
<dbReference type="InParanoid" id="B5Y551"/>
<dbReference type="AlphaFoldDB" id="B5Y551"/>
<feature type="region of interest" description="Disordered" evidence="1">
    <location>
        <begin position="405"/>
        <end position="442"/>
    </location>
</feature>
<dbReference type="GeneID" id="7204223"/>
<dbReference type="Proteomes" id="UP000000759">
    <property type="component" value="Chromosome 3"/>
</dbReference>
<organism evidence="3 4">
    <name type="scientific">Phaeodactylum tricornutum (strain CCAP 1055/1)</name>
    <dbReference type="NCBI Taxonomy" id="556484"/>
    <lineage>
        <taxon>Eukaryota</taxon>
        <taxon>Sar</taxon>
        <taxon>Stramenopiles</taxon>
        <taxon>Ochrophyta</taxon>
        <taxon>Bacillariophyta</taxon>
        <taxon>Bacillariophyceae</taxon>
        <taxon>Bacillariophycidae</taxon>
        <taxon>Naviculales</taxon>
        <taxon>Phaeodactylaceae</taxon>
        <taxon>Phaeodactylum</taxon>
    </lineage>
</organism>
<feature type="region of interest" description="Disordered" evidence="1">
    <location>
        <begin position="323"/>
        <end position="351"/>
    </location>
</feature>
<dbReference type="PaxDb" id="2850-Phatr54178"/>
<name>B5Y551_PHATC</name>
<feature type="compositionally biased region" description="Polar residues" evidence="1">
    <location>
        <begin position="484"/>
        <end position="495"/>
    </location>
</feature>
<feature type="non-terminal residue" evidence="3">
    <location>
        <position position="863"/>
    </location>
</feature>
<reference evidence="3 4" key="1">
    <citation type="journal article" date="2008" name="Nature">
        <title>The Phaeodactylum genome reveals the evolutionary history of diatom genomes.</title>
        <authorList>
            <person name="Bowler C."/>
            <person name="Allen A.E."/>
            <person name="Badger J.H."/>
            <person name="Grimwood J."/>
            <person name="Jabbari K."/>
            <person name="Kuo A."/>
            <person name="Maheswari U."/>
            <person name="Martens C."/>
            <person name="Maumus F."/>
            <person name="Otillar R.P."/>
            <person name="Rayko E."/>
            <person name="Salamov A."/>
            <person name="Vandepoele K."/>
            <person name="Beszteri B."/>
            <person name="Gruber A."/>
            <person name="Heijde M."/>
            <person name="Katinka M."/>
            <person name="Mock T."/>
            <person name="Valentin K."/>
            <person name="Verret F."/>
            <person name="Berges J.A."/>
            <person name="Brownlee C."/>
            <person name="Cadoret J.P."/>
            <person name="Chiovitti A."/>
            <person name="Choi C.J."/>
            <person name="Coesel S."/>
            <person name="De Martino A."/>
            <person name="Detter J.C."/>
            <person name="Durkin C."/>
            <person name="Falciatore A."/>
            <person name="Fournet J."/>
            <person name="Haruta M."/>
            <person name="Huysman M.J."/>
            <person name="Jenkins B.D."/>
            <person name="Jiroutova K."/>
            <person name="Jorgensen R.E."/>
            <person name="Joubert Y."/>
            <person name="Kaplan A."/>
            <person name="Kroger N."/>
            <person name="Kroth P.G."/>
            <person name="La Roche J."/>
            <person name="Lindquist E."/>
            <person name="Lommer M."/>
            <person name="Martin-Jezequel V."/>
            <person name="Lopez P.J."/>
            <person name="Lucas S."/>
            <person name="Mangogna M."/>
            <person name="McGinnis K."/>
            <person name="Medlin L.K."/>
            <person name="Montsant A."/>
            <person name="Oudot-Le Secq M.P."/>
            <person name="Napoli C."/>
            <person name="Obornik M."/>
            <person name="Parker M.S."/>
            <person name="Petit J.L."/>
            <person name="Porcel B.M."/>
            <person name="Poulsen N."/>
            <person name="Robison M."/>
            <person name="Rychlewski L."/>
            <person name="Rynearson T.A."/>
            <person name="Schmutz J."/>
            <person name="Shapiro H."/>
            <person name="Siaut M."/>
            <person name="Stanley M."/>
            <person name="Sussman M.R."/>
            <person name="Taylor A.R."/>
            <person name="Vardi A."/>
            <person name="von Dassow P."/>
            <person name="Vyverman W."/>
            <person name="Willis A."/>
            <person name="Wyrwicz L.S."/>
            <person name="Rokhsar D.S."/>
            <person name="Weissenbach J."/>
            <person name="Armbrust E.V."/>
            <person name="Green B.R."/>
            <person name="Van de Peer Y."/>
            <person name="Grigoriev I.V."/>
        </authorList>
    </citation>
    <scope>NUCLEOTIDE SEQUENCE [LARGE SCALE GENOMIC DNA]</scope>
    <source>
        <strain evidence="3 4">CCAP 1055/1</strain>
    </source>
</reference>
<feature type="compositionally biased region" description="Low complexity" evidence="1">
    <location>
        <begin position="558"/>
        <end position="863"/>
    </location>
</feature>